<dbReference type="RefSeq" id="WP_249026832.1">
    <property type="nucleotide sequence ID" value="NZ_JADBEG010000001.1"/>
</dbReference>
<dbReference type="Proteomes" id="UP000631670">
    <property type="component" value="Unassembled WGS sequence"/>
</dbReference>
<dbReference type="InterPro" id="IPR010610">
    <property type="entry name" value="EryCIII-like_C"/>
</dbReference>
<dbReference type="PANTHER" id="PTHR48050">
    <property type="entry name" value="STEROL 3-BETA-GLUCOSYLTRANSFERASE"/>
    <property type="match status" value="1"/>
</dbReference>
<dbReference type="InterPro" id="IPR002213">
    <property type="entry name" value="UDP_glucos_trans"/>
</dbReference>
<reference evidence="2 3" key="1">
    <citation type="submission" date="2020-10" db="EMBL/GenBank/DDBJ databases">
        <title>Sequencing the genomes of 1000 actinobacteria strains.</title>
        <authorList>
            <person name="Klenk H.-P."/>
        </authorList>
    </citation>
    <scope>NUCLEOTIDE SEQUENCE [LARGE SCALE GENOMIC DNA]</scope>
    <source>
        <strain evidence="2 3">DSM 44653</strain>
    </source>
</reference>
<dbReference type="PANTHER" id="PTHR48050:SF13">
    <property type="entry name" value="STEROL 3-BETA-GLUCOSYLTRANSFERASE UGT80A2"/>
    <property type="match status" value="1"/>
</dbReference>
<name>A0ABR9IEB7_9PSEU</name>
<organism evidence="2 3">
    <name type="scientific">Amycolatopsis lexingtonensis</name>
    <dbReference type="NCBI Taxonomy" id="218822"/>
    <lineage>
        <taxon>Bacteria</taxon>
        <taxon>Bacillati</taxon>
        <taxon>Actinomycetota</taxon>
        <taxon>Actinomycetes</taxon>
        <taxon>Pseudonocardiales</taxon>
        <taxon>Pseudonocardiaceae</taxon>
        <taxon>Amycolatopsis</taxon>
    </lineage>
</organism>
<gene>
    <name evidence="2" type="ORF">H4696_008621</name>
</gene>
<dbReference type="InterPro" id="IPR050426">
    <property type="entry name" value="Glycosyltransferase_28"/>
</dbReference>
<dbReference type="Gene3D" id="3.40.50.2000">
    <property type="entry name" value="Glycogen Phosphorylase B"/>
    <property type="match status" value="2"/>
</dbReference>
<sequence>MDRSARGVKFLLVVPPLAGHVAPLQGVAAVLEARGHEVAWCGPVPALSTVVPGRVFPAGDSAPFSVALRPPELRGFAALKYLWESYLVPLADAMVPGVASAVAVFEPDVVVVDQQAMAGALVAARCGLPWATSASTSTELADPLGSLPKIASWVADLQAGLRARHGVLLGDLRFSPHLVLAFTTRALAGDSPLAVPVSYVGPALPSAPGEWSSMDDRPLVVVTLGTSNAAAGARFLAESVDALAGMPDVQGLVVDPSGHLISESVALARRIPQVAVFARASVVVCHGGHNTVCEALVAGVPLVVAPIRDDQSMLAQQVVAASAGVRVRFDRAKAGDIRRAIEAAGQYRSGAEKIRESFEAAGGAAEAATHLEALG</sequence>
<evidence type="ECO:0000313" key="3">
    <source>
        <dbReference type="Proteomes" id="UP000631670"/>
    </source>
</evidence>
<keyword evidence="3" id="KW-1185">Reference proteome</keyword>
<dbReference type="CDD" id="cd03784">
    <property type="entry name" value="GT1_Gtf-like"/>
    <property type="match status" value="1"/>
</dbReference>
<dbReference type="SUPFAM" id="SSF53756">
    <property type="entry name" value="UDP-Glycosyltransferase/glycogen phosphorylase"/>
    <property type="match status" value="1"/>
</dbReference>
<comment type="caution">
    <text evidence="2">The sequence shown here is derived from an EMBL/GenBank/DDBJ whole genome shotgun (WGS) entry which is preliminary data.</text>
</comment>
<protein>
    <submittedName>
        <fullName evidence="2">UDP:flavonoid glycosyltransferase YjiC (YdhE family)</fullName>
    </submittedName>
</protein>
<evidence type="ECO:0000313" key="2">
    <source>
        <dbReference type="EMBL" id="MBE1501521.1"/>
    </source>
</evidence>
<proteinExistence type="predicted"/>
<accession>A0ABR9IEB7</accession>
<dbReference type="Pfam" id="PF06722">
    <property type="entry name" value="EryCIII-like_C"/>
    <property type="match status" value="1"/>
</dbReference>
<feature type="domain" description="Erythromycin biosynthesis protein CIII-like C-terminal" evidence="1">
    <location>
        <begin position="261"/>
        <end position="374"/>
    </location>
</feature>
<dbReference type="EMBL" id="JADBEG010000001">
    <property type="protein sequence ID" value="MBE1501521.1"/>
    <property type="molecule type" value="Genomic_DNA"/>
</dbReference>
<evidence type="ECO:0000259" key="1">
    <source>
        <dbReference type="Pfam" id="PF06722"/>
    </source>
</evidence>